<dbReference type="EMBL" id="BMXF01000002">
    <property type="protein sequence ID" value="GHB68090.1"/>
    <property type="molecule type" value="Genomic_DNA"/>
</dbReference>
<comment type="caution">
    <text evidence="2">The sequence shown here is derived from an EMBL/GenBank/DDBJ whole genome shotgun (WGS) entry which is preliminary data.</text>
</comment>
<reference evidence="2 3" key="1">
    <citation type="journal article" date="2014" name="Int. J. Syst. Evol. Microbiol.">
        <title>Complete genome sequence of Corynebacterium casei LMG S-19264T (=DSM 44701T), isolated from a smear-ripened cheese.</title>
        <authorList>
            <consortium name="US DOE Joint Genome Institute (JGI-PGF)"/>
            <person name="Walter F."/>
            <person name="Albersmeier A."/>
            <person name="Kalinowski J."/>
            <person name="Ruckert C."/>
        </authorList>
    </citation>
    <scope>NUCLEOTIDE SEQUENCE [LARGE SCALE GENOMIC DNA]</scope>
    <source>
        <strain evidence="2 3">KCTC 12866</strain>
    </source>
</reference>
<dbReference type="InterPro" id="IPR017853">
    <property type="entry name" value="GH"/>
</dbReference>
<evidence type="ECO:0000313" key="2">
    <source>
        <dbReference type="EMBL" id="GHB68090.1"/>
    </source>
</evidence>
<keyword evidence="3" id="KW-1185">Reference proteome</keyword>
<name>A0A8J3GA48_9BACT</name>
<gene>
    <name evidence="2" type="ORF">GCM10007390_21760</name>
</gene>
<dbReference type="Gene3D" id="3.20.20.80">
    <property type="entry name" value="Glycosidases"/>
    <property type="match status" value="1"/>
</dbReference>
<dbReference type="AlphaFoldDB" id="A0A8J3GA48"/>
<evidence type="ECO:0000256" key="1">
    <source>
        <dbReference type="SAM" id="MobiDB-lite"/>
    </source>
</evidence>
<dbReference type="Proteomes" id="UP000598271">
    <property type="component" value="Unassembled WGS sequence"/>
</dbReference>
<proteinExistence type="predicted"/>
<evidence type="ECO:0000313" key="3">
    <source>
        <dbReference type="Proteomes" id="UP000598271"/>
    </source>
</evidence>
<evidence type="ECO:0008006" key="4">
    <source>
        <dbReference type="Google" id="ProtNLM"/>
    </source>
</evidence>
<dbReference type="SUPFAM" id="SSF51445">
    <property type="entry name" value="(Trans)glycosidases"/>
    <property type="match status" value="1"/>
</dbReference>
<accession>A0A8J3GA48</accession>
<feature type="compositionally biased region" description="Basic and acidic residues" evidence="1">
    <location>
        <begin position="9"/>
        <end position="25"/>
    </location>
</feature>
<feature type="region of interest" description="Disordered" evidence="1">
    <location>
        <begin position="1"/>
        <end position="25"/>
    </location>
</feature>
<sequence>MNPGAARHTVADYHQGNEKEPSYKEQKRIPILSQKIMKHLITVFILLLTTIVMAQPRTIVDIKDGQFYINGRLTYEGRTWEGHKIEGLLMNSRMVQGIFDDLNPETRSKFVYPDTQKWDPDRNTDEFVAAMPLWRSYGLNSFTLNLQGGSPTGYGNSSWVNSAFDKKGNLRKDYLKRLERILDKADELHMVVMLGYFYFGQDQNLTDEKAILNAVDNATDWIFKKGYRNVLIEVNNECNIKAYDHEILKPGRVSELIERVKRKQKDGYRLLVSTSYGGGAVPQPNVVRIADYVLLHGNGIKDPAKITELVKKTRDVEGYYGQPIVFNEDDHFDFDKAENNFVNAVKANASWGYFDYRMKDEGFAEGYQSIPADWGINSERKRGFFNKLKEITGGL</sequence>
<organism evidence="2 3">
    <name type="scientific">Persicitalea jodogahamensis</name>
    <dbReference type="NCBI Taxonomy" id="402147"/>
    <lineage>
        <taxon>Bacteria</taxon>
        <taxon>Pseudomonadati</taxon>
        <taxon>Bacteroidota</taxon>
        <taxon>Cytophagia</taxon>
        <taxon>Cytophagales</taxon>
        <taxon>Spirosomataceae</taxon>
        <taxon>Persicitalea</taxon>
    </lineage>
</organism>
<protein>
    <recommendedName>
        <fullName evidence="4">Glycoside hydrolase family 5 domain-containing protein</fullName>
    </recommendedName>
</protein>